<dbReference type="PANTHER" id="PTHR35307:SF6">
    <property type="entry name" value="TRANSMEMBRANE PROTEIN"/>
    <property type="match status" value="1"/>
</dbReference>
<accession>A0AAP0DUY2</accession>
<dbReference type="EMBL" id="JBCNJP010000007">
    <property type="protein sequence ID" value="KAK9077664.1"/>
    <property type="molecule type" value="Genomic_DNA"/>
</dbReference>
<sequence>MTKSVNLVIRKAEKQQPKNLLKLLEGCISFKGVGGYGNGSLHVPVLHTEDDHDLTCWSLTLVTLTAIAISIPDVSKKVIDRLLSSVSESLVYVTLVEETFNSSDDYVSKQKAAKALWLEVELCHKWLGNELTKLAPQVQTAKQILESFRDAAENMRTEVGSLNICAESMYHTTKTILFSYGATVDKASREELFGELSSMIADISAACLTNLPRVIAMKCHTDVIEKREESVHAATELLGETMQIINTLQDPPS</sequence>
<organism evidence="1 2">
    <name type="scientific">Deinandra increscens subsp. villosa</name>
    <dbReference type="NCBI Taxonomy" id="3103831"/>
    <lineage>
        <taxon>Eukaryota</taxon>
        <taxon>Viridiplantae</taxon>
        <taxon>Streptophyta</taxon>
        <taxon>Embryophyta</taxon>
        <taxon>Tracheophyta</taxon>
        <taxon>Spermatophyta</taxon>
        <taxon>Magnoliopsida</taxon>
        <taxon>eudicotyledons</taxon>
        <taxon>Gunneridae</taxon>
        <taxon>Pentapetalae</taxon>
        <taxon>asterids</taxon>
        <taxon>campanulids</taxon>
        <taxon>Asterales</taxon>
        <taxon>Asteraceae</taxon>
        <taxon>Asteroideae</taxon>
        <taxon>Heliantheae alliance</taxon>
        <taxon>Madieae</taxon>
        <taxon>Madiinae</taxon>
        <taxon>Deinandra</taxon>
    </lineage>
</organism>
<keyword evidence="2" id="KW-1185">Reference proteome</keyword>
<gene>
    <name evidence="1" type="ORF">SSX86_006001</name>
</gene>
<name>A0AAP0DUY2_9ASTR</name>
<dbReference type="Proteomes" id="UP001408789">
    <property type="component" value="Unassembled WGS sequence"/>
</dbReference>
<proteinExistence type="predicted"/>
<dbReference type="PANTHER" id="PTHR35307">
    <property type="entry name" value="PROTEIN, PUTATIVE-RELATED"/>
    <property type="match status" value="1"/>
</dbReference>
<evidence type="ECO:0000313" key="2">
    <source>
        <dbReference type="Proteomes" id="UP001408789"/>
    </source>
</evidence>
<reference evidence="1 2" key="1">
    <citation type="submission" date="2024-04" db="EMBL/GenBank/DDBJ databases">
        <title>The reference genome of an endangered Asteraceae, Deinandra increscens subsp. villosa, native to the Central Coast of California.</title>
        <authorList>
            <person name="Guilliams M."/>
            <person name="Hasenstab-Lehman K."/>
            <person name="Meyer R."/>
            <person name="Mcevoy S."/>
        </authorList>
    </citation>
    <scope>NUCLEOTIDE SEQUENCE [LARGE SCALE GENOMIC DNA]</scope>
    <source>
        <tissue evidence="1">Leaf</tissue>
    </source>
</reference>
<protein>
    <submittedName>
        <fullName evidence="1">Uncharacterized protein</fullName>
    </submittedName>
</protein>
<comment type="caution">
    <text evidence="1">The sequence shown here is derived from an EMBL/GenBank/DDBJ whole genome shotgun (WGS) entry which is preliminary data.</text>
</comment>
<dbReference type="AlphaFoldDB" id="A0AAP0DUY2"/>
<evidence type="ECO:0000313" key="1">
    <source>
        <dbReference type="EMBL" id="KAK9077664.1"/>
    </source>
</evidence>